<accession>A0ABW8ES33</accession>
<dbReference type="InterPro" id="IPR012338">
    <property type="entry name" value="Beta-lactam/transpept-like"/>
</dbReference>
<dbReference type="EMBL" id="JBIUYY010000017">
    <property type="protein sequence ID" value="MFJ2825432.1"/>
    <property type="molecule type" value="Genomic_DNA"/>
</dbReference>
<sequence>MTLQSDAAERPGDPSGRPAPSPAEPGAPHPREADALAARVREALHRAGSRAAWAVGGPHGTLAGSTTRRPADDAARPAAPPEEAPYDAGGLAGVLALWPVLGSLVAGEALSLHTPLAAYGDRAAAGLPAGTTAHQLLTRRGPAHDAAAHTALTRLAEHLGGAPLGKLAATLVWQPLAMAATRLADGALPTTPTDLARFLTHLVSPSDHPVARSWTDGSLRLRTGELTPARGLLWHPAPHGTWSYGDTAAVWVSPRRRRWAVLLPADGDGRPRAAFREAVFAPPPTP</sequence>
<evidence type="ECO:0000313" key="2">
    <source>
        <dbReference type="EMBL" id="MFJ2825432.1"/>
    </source>
</evidence>
<proteinExistence type="predicted"/>
<gene>
    <name evidence="2" type="ORF">ACIO7M_30595</name>
</gene>
<organism evidence="2 3">
    <name type="scientific">Streptomyces toxytricini</name>
    <name type="common">Actinomyces toxytricini</name>
    <dbReference type="NCBI Taxonomy" id="67369"/>
    <lineage>
        <taxon>Bacteria</taxon>
        <taxon>Bacillati</taxon>
        <taxon>Actinomycetota</taxon>
        <taxon>Actinomycetes</taxon>
        <taxon>Kitasatosporales</taxon>
        <taxon>Streptomycetaceae</taxon>
        <taxon>Streptomyces</taxon>
    </lineage>
</organism>
<protein>
    <recommendedName>
        <fullName evidence="4">Beta-lactamase</fullName>
    </recommendedName>
</protein>
<keyword evidence="3" id="KW-1185">Reference proteome</keyword>
<dbReference type="SUPFAM" id="SSF56601">
    <property type="entry name" value="beta-lactamase/transpeptidase-like"/>
    <property type="match status" value="1"/>
</dbReference>
<evidence type="ECO:0000313" key="3">
    <source>
        <dbReference type="Proteomes" id="UP001617351"/>
    </source>
</evidence>
<dbReference type="RefSeq" id="WP_402386720.1">
    <property type="nucleotide sequence ID" value="NZ_JBIUYY010000017.1"/>
</dbReference>
<comment type="caution">
    <text evidence="2">The sequence shown here is derived from an EMBL/GenBank/DDBJ whole genome shotgun (WGS) entry which is preliminary data.</text>
</comment>
<dbReference type="Proteomes" id="UP001617351">
    <property type="component" value="Unassembled WGS sequence"/>
</dbReference>
<feature type="compositionally biased region" description="Pro residues" evidence="1">
    <location>
        <begin position="17"/>
        <end position="28"/>
    </location>
</feature>
<reference evidence="2 3" key="1">
    <citation type="submission" date="2024-10" db="EMBL/GenBank/DDBJ databases">
        <title>The Natural Products Discovery Center: Release of the First 8490 Sequenced Strains for Exploring Actinobacteria Biosynthetic Diversity.</title>
        <authorList>
            <person name="Kalkreuter E."/>
            <person name="Kautsar S.A."/>
            <person name="Yang D."/>
            <person name="Bader C.D."/>
            <person name="Teijaro C.N."/>
            <person name="Fluegel L."/>
            <person name="Davis C.M."/>
            <person name="Simpson J.R."/>
            <person name="Lauterbach L."/>
            <person name="Steele A.D."/>
            <person name="Gui C."/>
            <person name="Meng S."/>
            <person name="Li G."/>
            <person name="Viehrig K."/>
            <person name="Ye F."/>
            <person name="Su P."/>
            <person name="Kiefer A.F."/>
            <person name="Nichols A."/>
            <person name="Cepeda A.J."/>
            <person name="Yan W."/>
            <person name="Fan B."/>
            <person name="Jiang Y."/>
            <person name="Adhikari A."/>
            <person name="Zheng C.-J."/>
            <person name="Schuster L."/>
            <person name="Cowan T.M."/>
            <person name="Smanski M.J."/>
            <person name="Chevrette M.G."/>
            <person name="De Carvalho L.P.S."/>
            <person name="Shen B."/>
        </authorList>
    </citation>
    <scope>NUCLEOTIDE SEQUENCE [LARGE SCALE GENOMIC DNA]</scope>
    <source>
        <strain evidence="2 3">NPDC087220</strain>
    </source>
</reference>
<evidence type="ECO:0008006" key="4">
    <source>
        <dbReference type="Google" id="ProtNLM"/>
    </source>
</evidence>
<feature type="region of interest" description="Disordered" evidence="1">
    <location>
        <begin position="1"/>
        <end position="34"/>
    </location>
</feature>
<name>A0ABW8ES33_STRT5</name>
<feature type="region of interest" description="Disordered" evidence="1">
    <location>
        <begin position="47"/>
        <end position="84"/>
    </location>
</feature>
<dbReference type="Gene3D" id="3.40.710.10">
    <property type="entry name" value="DD-peptidase/beta-lactamase superfamily"/>
    <property type="match status" value="1"/>
</dbReference>
<evidence type="ECO:0000256" key="1">
    <source>
        <dbReference type="SAM" id="MobiDB-lite"/>
    </source>
</evidence>